<keyword evidence="2" id="KW-0808">Transferase</keyword>
<dbReference type="SUPFAM" id="SSF55729">
    <property type="entry name" value="Acyl-CoA N-acyltransferases (Nat)"/>
    <property type="match status" value="1"/>
</dbReference>
<dbReference type="EMBL" id="CP046171">
    <property type="protein sequence ID" value="QIS01171.1"/>
    <property type="molecule type" value="Genomic_DNA"/>
</dbReference>
<reference evidence="2 3" key="1">
    <citation type="journal article" date="2019" name="ACS Chem. Biol.">
        <title>Identification and Mobilization of a Cryptic Antibiotic Biosynthesis Gene Locus from a Human-Pathogenic Nocardia Isolate.</title>
        <authorList>
            <person name="Herisse M."/>
            <person name="Ishida K."/>
            <person name="Porter J.L."/>
            <person name="Howden B."/>
            <person name="Hertweck C."/>
            <person name="Stinear T.P."/>
            <person name="Pidot S.J."/>
        </authorList>
    </citation>
    <scope>NUCLEOTIDE SEQUENCE [LARGE SCALE GENOMIC DNA]</scope>
    <source>
        <strain evidence="2 3">AUSMDU00024985</strain>
    </source>
</reference>
<dbReference type="AlphaFoldDB" id="A0A6G9XJS8"/>
<feature type="domain" description="N-acetyltransferase" evidence="1">
    <location>
        <begin position="8"/>
        <end position="161"/>
    </location>
</feature>
<dbReference type="Pfam" id="PF00583">
    <property type="entry name" value="Acetyltransf_1"/>
    <property type="match status" value="1"/>
</dbReference>
<protein>
    <submittedName>
        <fullName evidence="2">GNAT family N-acetyltransferase</fullName>
    </submittedName>
</protein>
<evidence type="ECO:0000259" key="1">
    <source>
        <dbReference type="PROSITE" id="PS51186"/>
    </source>
</evidence>
<dbReference type="Proteomes" id="UP000501705">
    <property type="component" value="Chromosome"/>
</dbReference>
<dbReference type="InterPro" id="IPR000182">
    <property type="entry name" value="GNAT_dom"/>
</dbReference>
<sequence>MHRNAEPVGLEPLTAANLPQLLAAAVADADPLEVMPPVPGASGWDASSEQAFLEFHRGRALRDGTPVEYTYVITVGGRVVGAARLEPGEHGVEAGVWIGRSRRGQGIGGAVAEQLRVAATEIGARRVVAVTTVGNIAARKLLAADAPTIDGDTVTATVDLD</sequence>
<dbReference type="InterPro" id="IPR016181">
    <property type="entry name" value="Acyl_CoA_acyltransferase"/>
</dbReference>
<evidence type="ECO:0000313" key="3">
    <source>
        <dbReference type="Proteomes" id="UP000501705"/>
    </source>
</evidence>
<accession>A0A6G9XJS8</accession>
<dbReference type="CDD" id="cd04301">
    <property type="entry name" value="NAT_SF"/>
    <property type="match status" value="1"/>
</dbReference>
<gene>
    <name evidence="2" type="ORF">F5X71_01515</name>
</gene>
<dbReference type="GO" id="GO:0016747">
    <property type="term" value="F:acyltransferase activity, transferring groups other than amino-acyl groups"/>
    <property type="evidence" value="ECO:0007669"/>
    <property type="project" value="InterPro"/>
</dbReference>
<evidence type="ECO:0000313" key="2">
    <source>
        <dbReference type="EMBL" id="QIS01171.1"/>
    </source>
</evidence>
<dbReference type="Gene3D" id="3.40.630.30">
    <property type="match status" value="1"/>
</dbReference>
<organism evidence="2 3">
    <name type="scientific">Nocardia brasiliensis</name>
    <dbReference type="NCBI Taxonomy" id="37326"/>
    <lineage>
        <taxon>Bacteria</taxon>
        <taxon>Bacillati</taxon>
        <taxon>Actinomycetota</taxon>
        <taxon>Actinomycetes</taxon>
        <taxon>Mycobacteriales</taxon>
        <taxon>Nocardiaceae</taxon>
        <taxon>Nocardia</taxon>
    </lineage>
</organism>
<name>A0A6G9XJS8_NOCBR</name>
<proteinExistence type="predicted"/>
<dbReference type="PROSITE" id="PS51186">
    <property type="entry name" value="GNAT"/>
    <property type="match status" value="1"/>
</dbReference>
<dbReference type="RefSeq" id="WP_167460321.1">
    <property type="nucleotide sequence ID" value="NZ_CP046171.1"/>
</dbReference>